<evidence type="ECO:0000313" key="7">
    <source>
        <dbReference type="EMBL" id="POO01112.1"/>
    </source>
</evidence>
<dbReference type="GO" id="GO:0005634">
    <property type="term" value="C:nucleus"/>
    <property type="evidence" value="ECO:0007669"/>
    <property type="project" value="UniProtKB-SubCell"/>
</dbReference>
<keyword evidence="5" id="KW-0539">Nucleus</keyword>
<proteinExistence type="predicted"/>
<keyword evidence="2" id="KW-0805">Transcription regulation</keyword>
<evidence type="ECO:0000256" key="6">
    <source>
        <dbReference type="SAM" id="MobiDB-lite"/>
    </source>
</evidence>
<feature type="compositionally biased region" description="Basic and acidic residues" evidence="6">
    <location>
        <begin position="87"/>
        <end position="102"/>
    </location>
</feature>
<reference evidence="8" key="1">
    <citation type="submission" date="2016-06" db="EMBL/GenBank/DDBJ databases">
        <title>Parallel loss of symbiosis genes in relatives of nitrogen-fixing non-legume Parasponia.</title>
        <authorList>
            <person name="Van Velzen R."/>
            <person name="Holmer R."/>
            <person name="Bu F."/>
            <person name="Rutten L."/>
            <person name="Van Zeijl A."/>
            <person name="Liu W."/>
            <person name="Santuari L."/>
            <person name="Cao Q."/>
            <person name="Sharma T."/>
            <person name="Shen D."/>
            <person name="Roswanjaya Y."/>
            <person name="Wardhani T."/>
            <person name="Kalhor M.S."/>
            <person name="Jansen J."/>
            <person name="Van den Hoogen J."/>
            <person name="Gungor B."/>
            <person name="Hartog M."/>
            <person name="Hontelez J."/>
            <person name="Verver J."/>
            <person name="Yang W.-C."/>
            <person name="Schijlen E."/>
            <person name="Repin R."/>
            <person name="Schilthuizen M."/>
            <person name="Schranz E."/>
            <person name="Heidstra R."/>
            <person name="Miyata K."/>
            <person name="Fedorova E."/>
            <person name="Kohlen W."/>
            <person name="Bisseling T."/>
            <person name="Smit S."/>
            <person name="Geurts R."/>
        </authorList>
    </citation>
    <scope>NUCLEOTIDE SEQUENCE [LARGE SCALE GENOMIC DNA]</scope>
    <source>
        <strain evidence="8">cv. RG33-2</strain>
    </source>
</reference>
<dbReference type="Gene3D" id="2.40.330.10">
    <property type="entry name" value="DNA-binding pseudobarrel domain"/>
    <property type="match status" value="1"/>
</dbReference>
<evidence type="ECO:0000313" key="8">
    <source>
        <dbReference type="Proteomes" id="UP000237000"/>
    </source>
</evidence>
<evidence type="ECO:0000256" key="5">
    <source>
        <dbReference type="ARBA" id="ARBA00023242"/>
    </source>
</evidence>
<accession>A0A2P5FTJ7</accession>
<keyword evidence="4" id="KW-0804">Transcription</keyword>
<keyword evidence="8" id="KW-1185">Reference proteome</keyword>
<dbReference type="GO" id="GO:0003677">
    <property type="term" value="F:DNA binding"/>
    <property type="evidence" value="ECO:0007669"/>
    <property type="project" value="UniProtKB-KW"/>
</dbReference>
<evidence type="ECO:0000256" key="4">
    <source>
        <dbReference type="ARBA" id="ARBA00023163"/>
    </source>
</evidence>
<name>A0A2P5FTJ7_TREOI</name>
<sequence length="336" mass="39698">MAMGDLNYKLNQHAAIFESNLNVFALSEAKSSVSESETETLVRDDLPCTSTSTLATKYNMMIISCSVNKKPRSTRMRRRPLPLLDQESSKPSEETLKEKGKEDQEDSLLPFKKRKYFYSTIITEKEDEDKKRKSDDIIIDEKEEEDNKKRRMNAFIPRYRTFREPQPEDLPIEFKRRIRKAGGDDFKFIIQKEITPSDVKKNNNRLSIPVRRVGSPEFLWDEEREKVKEREGTKIKGLRVTLMVELDDHDHDHRDHDQQSQRLILKEYDNILLKEWEMGKNKLYNLLSEWNKFVEDNKIAQHDVVQLWSFRKRSRLCFALVKVDPALISSSLIIRE</sequence>
<dbReference type="PANTHER" id="PTHR31541:SF60">
    <property type="entry name" value="TF-B3 DOMAIN-CONTAINING PROTEIN"/>
    <property type="match status" value="1"/>
</dbReference>
<comment type="subcellular location">
    <subcellularLocation>
        <location evidence="1">Nucleus</location>
    </subcellularLocation>
</comment>
<dbReference type="OrthoDB" id="1158757at2759"/>
<dbReference type="Pfam" id="PF03754">
    <property type="entry name" value="At2g31720-like"/>
    <property type="match status" value="1"/>
</dbReference>
<feature type="compositionally biased region" description="Basic residues" evidence="6">
    <location>
        <begin position="69"/>
        <end position="80"/>
    </location>
</feature>
<protein>
    <submittedName>
        <fullName evidence="7">B3 domain-containing protein</fullName>
    </submittedName>
</protein>
<evidence type="ECO:0000256" key="1">
    <source>
        <dbReference type="ARBA" id="ARBA00004123"/>
    </source>
</evidence>
<dbReference type="STRING" id="63057.A0A2P5FTJ7"/>
<dbReference type="InterPro" id="IPR015300">
    <property type="entry name" value="DNA-bd_pseudobarrel_sf"/>
</dbReference>
<keyword evidence="3" id="KW-0238">DNA-binding</keyword>
<dbReference type="InterPro" id="IPR005508">
    <property type="entry name" value="At2g31720-like"/>
</dbReference>
<dbReference type="SUPFAM" id="SSF101936">
    <property type="entry name" value="DNA-binding pseudobarrel domain"/>
    <property type="match status" value="1"/>
</dbReference>
<feature type="region of interest" description="Disordered" evidence="6">
    <location>
        <begin position="69"/>
        <end position="104"/>
    </location>
</feature>
<gene>
    <name evidence="7" type="ORF">TorRG33x02_028660</name>
</gene>
<dbReference type="EMBL" id="JXTC01000009">
    <property type="protein sequence ID" value="POO01112.1"/>
    <property type="molecule type" value="Genomic_DNA"/>
</dbReference>
<dbReference type="InParanoid" id="A0A2P5FTJ7"/>
<dbReference type="Proteomes" id="UP000237000">
    <property type="component" value="Unassembled WGS sequence"/>
</dbReference>
<comment type="caution">
    <text evidence="7">The sequence shown here is derived from an EMBL/GenBank/DDBJ whole genome shotgun (WGS) entry which is preliminary data.</text>
</comment>
<dbReference type="AlphaFoldDB" id="A0A2P5FTJ7"/>
<evidence type="ECO:0000256" key="3">
    <source>
        <dbReference type="ARBA" id="ARBA00023125"/>
    </source>
</evidence>
<dbReference type="PANTHER" id="PTHR31541">
    <property type="entry name" value="B3 DOMAIN PLANT PROTEIN-RELATED"/>
    <property type="match status" value="1"/>
</dbReference>
<organism evidence="7 8">
    <name type="scientific">Trema orientale</name>
    <name type="common">Charcoal tree</name>
    <name type="synonym">Celtis orientalis</name>
    <dbReference type="NCBI Taxonomy" id="63057"/>
    <lineage>
        <taxon>Eukaryota</taxon>
        <taxon>Viridiplantae</taxon>
        <taxon>Streptophyta</taxon>
        <taxon>Embryophyta</taxon>
        <taxon>Tracheophyta</taxon>
        <taxon>Spermatophyta</taxon>
        <taxon>Magnoliopsida</taxon>
        <taxon>eudicotyledons</taxon>
        <taxon>Gunneridae</taxon>
        <taxon>Pentapetalae</taxon>
        <taxon>rosids</taxon>
        <taxon>fabids</taxon>
        <taxon>Rosales</taxon>
        <taxon>Cannabaceae</taxon>
        <taxon>Trema</taxon>
    </lineage>
</organism>
<evidence type="ECO:0000256" key="2">
    <source>
        <dbReference type="ARBA" id="ARBA00023015"/>
    </source>
</evidence>